<feature type="chain" id="PRO_5031554634" evidence="1">
    <location>
        <begin position="20"/>
        <end position="249"/>
    </location>
</feature>
<organism evidence="2">
    <name type="scientific">Alexandrium monilatum</name>
    <dbReference type="NCBI Taxonomy" id="311494"/>
    <lineage>
        <taxon>Eukaryota</taxon>
        <taxon>Sar</taxon>
        <taxon>Alveolata</taxon>
        <taxon>Dinophyceae</taxon>
        <taxon>Gonyaulacales</taxon>
        <taxon>Pyrocystaceae</taxon>
        <taxon>Alexandrium</taxon>
    </lineage>
</organism>
<reference evidence="2" key="1">
    <citation type="submission" date="2021-01" db="EMBL/GenBank/DDBJ databases">
        <authorList>
            <person name="Corre E."/>
            <person name="Pelletier E."/>
            <person name="Niang G."/>
            <person name="Scheremetjew M."/>
            <person name="Finn R."/>
            <person name="Kale V."/>
            <person name="Holt S."/>
            <person name="Cochrane G."/>
            <person name="Meng A."/>
            <person name="Brown T."/>
            <person name="Cohen L."/>
        </authorList>
    </citation>
    <scope>NUCLEOTIDE SEQUENCE</scope>
    <source>
        <strain evidence="2">CCMP3105</strain>
    </source>
</reference>
<feature type="signal peptide" evidence="1">
    <location>
        <begin position="1"/>
        <end position="19"/>
    </location>
</feature>
<dbReference type="EMBL" id="HBNR01035980">
    <property type="protein sequence ID" value="CAE4592040.1"/>
    <property type="molecule type" value="Transcribed_RNA"/>
</dbReference>
<dbReference type="AlphaFoldDB" id="A0A7S4QRW5"/>
<evidence type="ECO:0000256" key="1">
    <source>
        <dbReference type="SAM" id="SignalP"/>
    </source>
</evidence>
<protein>
    <submittedName>
        <fullName evidence="2">Uncharacterized protein</fullName>
    </submittedName>
</protein>
<accession>A0A7S4QRW5</accession>
<name>A0A7S4QRW5_9DINO</name>
<proteinExistence type="predicted"/>
<sequence length="249" mass="27513">MAQLANILCLAGLVTSSAALDDPSGLLQSTVHQSVHVSQAPSAKGPESRPVFDCQKHPGLCKEPFNCQDYTGDEWHAWKATGVERVQLKTWCAAAQYETFITTCLAKKDPVSAAKLQFELTAGGAFGNDVAEYDGSYCFLEGHCVNSEVNENTTMEDAEAMCDRKLGQSWRRYASDNLPAEDRIGGVPLPPDGRNGFTNRGQVRPFVIMACAMGNLHCDINYCKETYCQMPYYKDKYGHLLKEHGWVKD</sequence>
<keyword evidence="1" id="KW-0732">Signal</keyword>
<gene>
    <name evidence="2" type="ORF">AMON00008_LOCUS24727</name>
</gene>
<evidence type="ECO:0000313" key="2">
    <source>
        <dbReference type="EMBL" id="CAE4592040.1"/>
    </source>
</evidence>